<sequence>MYTIGYDFKDSLVTLDSLSFSLRLFTEVNAYAPDPEKVTIENIENGVRLFASGLAWAGGQKKCDGELEMTIARGVDGRYIVHGSGKHPKEICKSILLQVYGINVISIQFDQNTTSAFEFNRDIHARQYPKDIKMPLVFVEDTLEQQWYALSKDNKLRAKAFASHYDPFAEAQTLDIAHEEDKRWRSHSIEMPEWHIGVCDQKESIIKERCLDLEKNFDLVPFKDRKDTPEWLKDIRLVTILHGEHWTGHVFNTFADMENILEWISQRIDGRNVLAFLPGWDGRYYYNYPEYQPSEDMGGVKGFQRLVKKAHSLGIKVVPMLGANNANIEVIKHLGLENIAMKDSWGHEARCNWVDWDYDLFIENNCILANMGHPDFLKYMIDKSSHLIHSYGVDGIFLDISRWWENDPDYSPYEGLLKWAKEIKRMHPETLLFGENSYDALWGIFSLFHERKRPGGHGAALYRYALQTHYLAYPAPGKGSGGIHEYAWNENGLPWERDFPELIPTLSVVEDTISNNKQATELLIERAKSWVPIHPGIS</sequence>
<evidence type="ECO:0000313" key="2">
    <source>
        <dbReference type="EMBL" id="GIN59700.1"/>
    </source>
</evidence>
<keyword evidence="3" id="KW-1185">Reference proteome</keyword>
<organism evidence="2 3">
    <name type="scientific">Lederbergia ruris</name>
    <dbReference type="NCBI Taxonomy" id="217495"/>
    <lineage>
        <taxon>Bacteria</taxon>
        <taxon>Bacillati</taxon>
        <taxon>Bacillota</taxon>
        <taxon>Bacilli</taxon>
        <taxon>Bacillales</taxon>
        <taxon>Bacillaceae</taxon>
        <taxon>Lederbergia</taxon>
    </lineage>
</organism>
<gene>
    <name evidence="2" type="ORF">J8TS2_40190</name>
</gene>
<dbReference type="RefSeq" id="WP_212967422.1">
    <property type="nucleotide sequence ID" value="NZ_BORB01000056.1"/>
</dbReference>
<dbReference type="CDD" id="cd00551">
    <property type="entry name" value="AmyAc_family"/>
    <property type="match status" value="1"/>
</dbReference>
<name>A0ABQ4KP36_9BACI</name>
<evidence type="ECO:0000259" key="1">
    <source>
        <dbReference type="Pfam" id="PF19773"/>
    </source>
</evidence>
<comment type="caution">
    <text evidence="2">The sequence shown here is derived from an EMBL/GenBank/DDBJ whole genome shotgun (WGS) entry which is preliminary data.</text>
</comment>
<reference evidence="2 3" key="1">
    <citation type="submission" date="2021-03" db="EMBL/GenBank/DDBJ databases">
        <title>Antimicrobial resistance genes in bacteria isolated from Japanese honey, and their potential for conferring macrolide and lincosamide resistance in the American foulbrood pathogen Paenibacillus larvae.</title>
        <authorList>
            <person name="Okamoto M."/>
            <person name="Kumagai M."/>
            <person name="Kanamori H."/>
            <person name="Takamatsu D."/>
        </authorList>
    </citation>
    <scope>NUCLEOTIDE SEQUENCE [LARGE SCALE GENOMIC DNA]</scope>
    <source>
        <strain evidence="2 3">J8TS2</strain>
    </source>
</reference>
<proteinExistence type="predicted"/>
<feature type="domain" description="DUF6259" evidence="1">
    <location>
        <begin position="225"/>
        <end position="411"/>
    </location>
</feature>
<dbReference type="Pfam" id="PF19773">
    <property type="entry name" value="DUF6259"/>
    <property type="match status" value="1"/>
</dbReference>
<accession>A0ABQ4KP36</accession>
<dbReference type="Proteomes" id="UP000679950">
    <property type="component" value="Unassembled WGS sequence"/>
</dbReference>
<dbReference type="InterPro" id="IPR017853">
    <property type="entry name" value="GH"/>
</dbReference>
<dbReference type="Gene3D" id="3.20.20.80">
    <property type="entry name" value="Glycosidases"/>
    <property type="match status" value="1"/>
</dbReference>
<dbReference type="EMBL" id="BORB01000056">
    <property type="protein sequence ID" value="GIN59700.1"/>
    <property type="molecule type" value="Genomic_DNA"/>
</dbReference>
<dbReference type="InterPro" id="IPR046226">
    <property type="entry name" value="DUF6259"/>
</dbReference>
<protein>
    <recommendedName>
        <fullName evidence="1">DUF6259 domain-containing protein</fullName>
    </recommendedName>
</protein>
<dbReference type="SUPFAM" id="SSF51445">
    <property type="entry name" value="(Trans)glycosidases"/>
    <property type="match status" value="1"/>
</dbReference>
<evidence type="ECO:0000313" key="3">
    <source>
        <dbReference type="Proteomes" id="UP000679950"/>
    </source>
</evidence>